<dbReference type="EMBL" id="LLXI01002943">
    <property type="protein sequence ID" value="PKY58298.1"/>
    <property type="molecule type" value="Genomic_DNA"/>
</dbReference>
<dbReference type="AlphaFoldDB" id="A0A2I1HHF4"/>
<name>A0A2I1HHF4_9GLOM</name>
<dbReference type="VEuPathDB" id="FungiDB:RhiirFUN_000148"/>
<dbReference type="VEuPathDB" id="FungiDB:FUN_009392"/>
<keyword evidence="2" id="KW-1185">Reference proteome</keyword>
<evidence type="ECO:0000313" key="1">
    <source>
        <dbReference type="EMBL" id="PKY58298.1"/>
    </source>
</evidence>
<sequence length="734" mass="83739">MAHYQRVARALPTRPDIKELQFSGAHFSRGAIARLGQRLQTQYPNCKFQILLPYENWKPGQWTSGGCNGELNDCLYECLKHIYGTFSKMPKSIEKPEYIKKALGLNRDAPVPVSYMDKVEQLTKSLAINIVGDSTQISKSKSDRCATLILSEGHYSLALNPGRFHPSKLDRKRNLPIVYQEDGTKNSKSSFIPIEKNRKTGVYETLDEAYQRIHEERDAFLQETKKFGLGIDLSYHNWSYKRTALWLFERLSVGVPANDPLDLIEADWLSDAMIGGLIWADNEWKGYGRQYDATSLYPSIQQSNANFPIRQGKFQILKDFVDHRGYALYGLFRAKDGKPNALIYDREARIPGTVIFDGVKNVVTIYNGKTVKSCTIEQFQKTKNSKSSFIPVEKNRKTGVYETLNEAYQRIHEEQDAFLQETKKFSLGIDLSYHNWSYKRTALWLFERLSVGIPSNEPLNPIEAKWISDAMMGGLIWADNEWQGYGRQYDVTSLYPSIQQSNANFPIRQGKFQILKDFVDHRGYALYGLFHAKSQYTANPGWKAKCFANNLKFYKCIGEYPRIAPFLLASGRKTTSELLELYKDKVRRIHTDGFILEEQPDSPALITCPENASITLKALKFEKEGRCHVKNANQYKKVQGIMLTYTELASIINSTDKKVIYEASHVVSNETVLKIIRVLKDTIVVALVSGFTLLDKLEALFELYYNVTKDSSTGPPKRAITMNEAENTLAELLA</sequence>
<dbReference type="VEuPathDB" id="FungiDB:RhiirA1_478559"/>
<comment type="caution">
    <text evidence="1">The sequence shown here is derived from an EMBL/GenBank/DDBJ whole genome shotgun (WGS) entry which is preliminary data.</text>
</comment>
<gene>
    <name evidence="1" type="ORF">RhiirA4_480095</name>
</gene>
<organism evidence="1 2">
    <name type="scientific">Rhizophagus irregularis</name>
    <dbReference type="NCBI Taxonomy" id="588596"/>
    <lineage>
        <taxon>Eukaryota</taxon>
        <taxon>Fungi</taxon>
        <taxon>Fungi incertae sedis</taxon>
        <taxon>Mucoromycota</taxon>
        <taxon>Glomeromycotina</taxon>
        <taxon>Glomeromycetes</taxon>
        <taxon>Glomerales</taxon>
        <taxon>Glomeraceae</taxon>
        <taxon>Rhizophagus</taxon>
    </lineage>
</organism>
<proteinExistence type="predicted"/>
<protein>
    <recommendedName>
        <fullName evidence="3">DNA-directed DNA polymerase</fullName>
    </recommendedName>
</protein>
<reference evidence="1 2" key="1">
    <citation type="submission" date="2015-10" db="EMBL/GenBank/DDBJ databases">
        <title>Genome analyses suggest a sexual origin of heterokaryosis in a supposedly ancient asexual fungus.</title>
        <authorList>
            <person name="Ropars J."/>
            <person name="Sedzielewska K."/>
            <person name="Noel J."/>
            <person name="Charron P."/>
            <person name="Farinelli L."/>
            <person name="Marton T."/>
            <person name="Kruger M."/>
            <person name="Pelin A."/>
            <person name="Brachmann A."/>
            <person name="Corradi N."/>
        </authorList>
    </citation>
    <scope>NUCLEOTIDE SEQUENCE [LARGE SCALE GENOMIC DNA]</scope>
    <source>
        <strain evidence="1 2">A4</strain>
    </source>
</reference>
<evidence type="ECO:0008006" key="3">
    <source>
        <dbReference type="Google" id="ProtNLM"/>
    </source>
</evidence>
<evidence type="ECO:0000313" key="2">
    <source>
        <dbReference type="Proteomes" id="UP000234323"/>
    </source>
</evidence>
<dbReference type="SUPFAM" id="SSF56672">
    <property type="entry name" value="DNA/RNA polymerases"/>
    <property type="match status" value="1"/>
</dbReference>
<accession>A0A2I1HHF4</accession>
<dbReference type="Proteomes" id="UP000234323">
    <property type="component" value="Unassembled WGS sequence"/>
</dbReference>
<dbReference type="InterPro" id="IPR043502">
    <property type="entry name" value="DNA/RNA_pol_sf"/>
</dbReference>